<dbReference type="Gene3D" id="3.40.50.1240">
    <property type="entry name" value="Phosphoglycerate mutase-like"/>
    <property type="match status" value="1"/>
</dbReference>
<dbReference type="GO" id="GO:0016791">
    <property type="term" value="F:phosphatase activity"/>
    <property type="evidence" value="ECO:0007669"/>
    <property type="project" value="TreeGrafter"/>
</dbReference>
<keyword evidence="1" id="KW-0324">Glycolysis</keyword>
<dbReference type="EMBL" id="BMHP01000003">
    <property type="protein sequence ID" value="GGD80654.1"/>
    <property type="molecule type" value="Genomic_DNA"/>
</dbReference>
<dbReference type="CDD" id="cd07067">
    <property type="entry name" value="HP_PGM_like"/>
    <property type="match status" value="1"/>
</dbReference>
<keyword evidence="6" id="KW-1185">Reference proteome</keyword>
<dbReference type="PANTHER" id="PTHR48100">
    <property type="entry name" value="BROAD-SPECIFICITY PHOSPHATASE YOR283W-RELATED"/>
    <property type="match status" value="1"/>
</dbReference>
<evidence type="ECO:0000256" key="3">
    <source>
        <dbReference type="PIRSR" id="PIRSR613078-1"/>
    </source>
</evidence>
<feature type="active site" description="Tele-phosphohistidine intermediate" evidence="3">
    <location>
        <position position="12"/>
    </location>
</feature>
<feature type="binding site" evidence="4">
    <location>
        <begin position="11"/>
        <end position="18"/>
    </location>
    <ligand>
        <name>substrate</name>
    </ligand>
</feature>
<sequence length="211" mass="24555">MNNKTIIYLVRHGQTQWNVEHKLQGHQDSPLTELGLRQAEWLSESIANEQIDVIYSSSSLRARRTAELIRAAREIDMIESNDLKEINLGIWEGKTQAEVKETNPEQFDYFWNDPEKFHVQSSETYQEVSKRSINLLHKIIHENQGKSILIVTHTVVVKLIMAYFEARPLKEIWMPPYIYPACLCQIELDGEETNIILHGDIQHYREEPTAG</sequence>
<reference evidence="5" key="1">
    <citation type="journal article" date="2014" name="Int. J. Syst. Evol. Microbiol.">
        <title>Complete genome sequence of Corynebacterium casei LMG S-19264T (=DSM 44701T), isolated from a smear-ripened cheese.</title>
        <authorList>
            <consortium name="US DOE Joint Genome Institute (JGI-PGF)"/>
            <person name="Walter F."/>
            <person name="Albersmeier A."/>
            <person name="Kalinowski J."/>
            <person name="Ruckert C."/>
        </authorList>
    </citation>
    <scope>NUCLEOTIDE SEQUENCE</scope>
    <source>
        <strain evidence="5">CGMCC 1.15178</strain>
    </source>
</reference>
<dbReference type="PANTHER" id="PTHR48100:SF1">
    <property type="entry name" value="HISTIDINE PHOSPHATASE FAMILY PROTEIN-RELATED"/>
    <property type="match status" value="1"/>
</dbReference>
<proteinExistence type="predicted"/>
<comment type="caution">
    <text evidence="5">The sequence shown here is derived from an EMBL/GenBank/DDBJ whole genome shotgun (WGS) entry which is preliminary data.</text>
</comment>
<dbReference type="Pfam" id="PF00300">
    <property type="entry name" value="His_Phos_1"/>
    <property type="match status" value="1"/>
</dbReference>
<evidence type="ECO:0000256" key="1">
    <source>
        <dbReference type="ARBA" id="ARBA00023152"/>
    </source>
</evidence>
<dbReference type="InterPro" id="IPR050275">
    <property type="entry name" value="PGM_Phosphatase"/>
</dbReference>
<dbReference type="AlphaFoldDB" id="A0A916Z955"/>
<dbReference type="RefSeq" id="WP_188994861.1">
    <property type="nucleotide sequence ID" value="NZ_BMHP01000003.1"/>
</dbReference>
<dbReference type="SMART" id="SM00855">
    <property type="entry name" value="PGAM"/>
    <property type="match status" value="1"/>
</dbReference>
<dbReference type="Proteomes" id="UP000612456">
    <property type="component" value="Unassembled WGS sequence"/>
</dbReference>
<keyword evidence="2" id="KW-0413">Isomerase</keyword>
<dbReference type="InterPro" id="IPR013078">
    <property type="entry name" value="His_Pase_superF_clade-1"/>
</dbReference>
<dbReference type="InterPro" id="IPR001345">
    <property type="entry name" value="PG/BPGM_mutase_AS"/>
</dbReference>
<protein>
    <submittedName>
        <fullName evidence="5">Phosphatase</fullName>
    </submittedName>
</protein>
<accession>A0A916Z955</accession>
<dbReference type="InterPro" id="IPR029033">
    <property type="entry name" value="His_PPase_superfam"/>
</dbReference>
<evidence type="ECO:0000256" key="4">
    <source>
        <dbReference type="PIRSR" id="PIRSR613078-2"/>
    </source>
</evidence>
<dbReference type="PROSITE" id="PS00175">
    <property type="entry name" value="PG_MUTASE"/>
    <property type="match status" value="1"/>
</dbReference>
<feature type="binding site" evidence="4">
    <location>
        <position position="61"/>
    </location>
    <ligand>
        <name>substrate</name>
    </ligand>
</feature>
<reference evidence="5" key="2">
    <citation type="submission" date="2020-09" db="EMBL/GenBank/DDBJ databases">
        <authorList>
            <person name="Sun Q."/>
            <person name="Zhou Y."/>
        </authorList>
    </citation>
    <scope>NUCLEOTIDE SEQUENCE</scope>
    <source>
        <strain evidence="5">CGMCC 1.15178</strain>
    </source>
</reference>
<gene>
    <name evidence="5" type="primary">pgm</name>
    <name evidence="5" type="ORF">GCM10010911_43510</name>
</gene>
<name>A0A916Z955_9BACL</name>
<dbReference type="GO" id="GO:0005737">
    <property type="term" value="C:cytoplasm"/>
    <property type="evidence" value="ECO:0007669"/>
    <property type="project" value="TreeGrafter"/>
</dbReference>
<feature type="active site" description="Proton donor/acceptor" evidence="3">
    <location>
        <position position="85"/>
    </location>
</feature>
<dbReference type="SUPFAM" id="SSF53254">
    <property type="entry name" value="Phosphoglycerate mutase-like"/>
    <property type="match status" value="1"/>
</dbReference>
<evidence type="ECO:0000313" key="5">
    <source>
        <dbReference type="EMBL" id="GGD80654.1"/>
    </source>
</evidence>
<organism evidence="5 6">
    <name type="scientific">Paenibacillus nasutitermitis</name>
    <dbReference type="NCBI Taxonomy" id="1652958"/>
    <lineage>
        <taxon>Bacteria</taxon>
        <taxon>Bacillati</taxon>
        <taxon>Bacillota</taxon>
        <taxon>Bacilli</taxon>
        <taxon>Bacillales</taxon>
        <taxon>Paenibacillaceae</taxon>
        <taxon>Paenibacillus</taxon>
    </lineage>
</organism>
<evidence type="ECO:0000313" key="6">
    <source>
        <dbReference type="Proteomes" id="UP000612456"/>
    </source>
</evidence>
<evidence type="ECO:0000256" key="2">
    <source>
        <dbReference type="ARBA" id="ARBA00023235"/>
    </source>
</evidence>